<accession>A0ABT3HVX0</accession>
<feature type="domain" description="DUF4440" evidence="2">
    <location>
        <begin position="28"/>
        <end position="147"/>
    </location>
</feature>
<comment type="caution">
    <text evidence="3">The sequence shown here is derived from an EMBL/GenBank/DDBJ whole genome shotgun (WGS) entry which is preliminary data.</text>
</comment>
<dbReference type="Proteomes" id="UP001163731">
    <property type="component" value="Unassembled WGS sequence"/>
</dbReference>
<dbReference type="InterPro" id="IPR027843">
    <property type="entry name" value="DUF4440"/>
</dbReference>
<dbReference type="RefSeq" id="WP_264749183.1">
    <property type="nucleotide sequence ID" value="NZ_JAPDHW010000003.1"/>
</dbReference>
<dbReference type="InterPro" id="IPR032710">
    <property type="entry name" value="NTF2-like_dom_sf"/>
</dbReference>
<dbReference type="SUPFAM" id="SSF54427">
    <property type="entry name" value="NTF2-like"/>
    <property type="match status" value="1"/>
</dbReference>
<protein>
    <submittedName>
        <fullName evidence="3">SgcJ/EcaC family oxidoreductase</fullName>
    </submittedName>
</protein>
<evidence type="ECO:0000256" key="1">
    <source>
        <dbReference type="SAM" id="SignalP"/>
    </source>
</evidence>
<dbReference type="EMBL" id="JAPDHW010000003">
    <property type="protein sequence ID" value="MCW3167944.1"/>
    <property type="molecule type" value="Genomic_DNA"/>
</dbReference>
<evidence type="ECO:0000313" key="3">
    <source>
        <dbReference type="EMBL" id="MCW3167944.1"/>
    </source>
</evidence>
<keyword evidence="1" id="KW-0732">Signal</keyword>
<keyword evidence="4" id="KW-1185">Reference proteome</keyword>
<feature type="chain" id="PRO_5046585859" evidence="1">
    <location>
        <begin position="24"/>
        <end position="167"/>
    </location>
</feature>
<dbReference type="Gene3D" id="3.10.450.50">
    <property type="match status" value="1"/>
</dbReference>
<evidence type="ECO:0000313" key="4">
    <source>
        <dbReference type="Proteomes" id="UP001163731"/>
    </source>
</evidence>
<reference evidence="3" key="1">
    <citation type="submission" date="2022-10" db="EMBL/GenBank/DDBJ databases">
        <title>Chryseobacterium babae sp. nov. isolated from the gut of the beetle Oryctes rhinoceros, and Chryseobacterium kimseyorum sp. nov., isolated from a stick insect rearing cage.</title>
        <authorList>
            <person name="Shelomi M."/>
            <person name="Han C.-J."/>
            <person name="Chen W.-M."/>
            <person name="Chen H.-K."/>
            <person name="Liaw S.-J."/>
            <person name="Muhle E."/>
            <person name="Clermont D."/>
        </authorList>
    </citation>
    <scope>NUCLEOTIDE SEQUENCE</scope>
    <source>
        <strain evidence="3">09-1422</strain>
    </source>
</reference>
<organism evidence="3 4">
    <name type="scientific">Chryseobacterium kimseyorum</name>
    <dbReference type="NCBI Taxonomy" id="2984028"/>
    <lineage>
        <taxon>Bacteria</taxon>
        <taxon>Pseudomonadati</taxon>
        <taxon>Bacteroidota</taxon>
        <taxon>Flavobacteriia</taxon>
        <taxon>Flavobacteriales</taxon>
        <taxon>Weeksellaceae</taxon>
        <taxon>Chryseobacterium group</taxon>
        <taxon>Chryseobacterium</taxon>
    </lineage>
</organism>
<proteinExistence type="predicted"/>
<dbReference type="Pfam" id="PF14534">
    <property type="entry name" value="DUF4440"/>
    <property type="match status" value="1"/>
</dbReference>
<name>A0ABT3HVX0_9FLAO</name>
<dbReference type="InterPro" id="IPR011944">
    <property type="entry name" value="Steroid_delta5-4_isomerase"/>
</dbReference>
<sequence>MKNLKVLCTGVLLVMSIFCYSQNDEKAIQAQVSQMVSDWNTHEFKNMDSYMTEDVEWINIVGMWWKGRDEVKAAHKGNFGAFFKGVPFTQKSLKTRFLTKDVAVATLVSSVGEFFPPDGIDHGNNRMPASDDILTLVFVKKNGKWLISSGQNTVVDARAAGNNPAKR</sequence>
<gene>
    <name evidence="3" type="ORF">OMO38_05325</name>
</gene>
<evidence type="ECO:0000259" key="2">
    <source>
        <dbReference type="Pfam" id="PF14534"/>
    </source>
</evidence>
<feature type="signal peptide" evidence="1">
    <location>
        <begin position="1"/>
        <end position="23"/>
    </location>
</feature>
<dbReference type="NCBIfam" id="TIGR02246">
    <property type="entry name" value="SgcJ/EcaC family oxidoreductase"/>
    <property type="match status" value="1"/>
</dbReference>